<keyword evidence="2" id="KW-0472">Membrane</keyword>
<proteinExistence type="predicted"/>
<accession>U6GAV2</accession>
<organism evidence="3 4">
    <name type="scientific">Eimeria praecox</name>
    <dbReference type="NCBI Taxonomy" id="51316"/>
    <lineage>
        <taxon>Eukaryota</taxon>
        <taxon>Sar</taxon>
        <taxon>Alveolata</taxon>
        <taxon>Apicomplexa</taxon>
        <taxon>Conoidasida</taxon>
        <taxon>Coccidia</taxon>
        <taxon>Eucoccidiorida</taxon>
        <taxon>Eimeriorina</taxon>
        <taxon>Eimeriidae</taxon>
        <taxon>Eimeria</taxon>
    </lineage>
</organism>
<gene>
    <name evidence="3" type="ORF">EPH_0007050</name>
</gene>
<evidence type="ECO:0000313" key="3">
    <source>
        <dbReference type="EMBL" id="CDI76463.1"/>
    </source>
</evidence>
<feature type="region of interest" description="Disordered" evidence="1">
    <location>
        <begin position="550"/>
        <end position="580"/>
    </location>
</feature>
<protein>
    <recommendedName>
        <fullName evidence="5">Transmembrane protein</fullName>
    </recommendedName>
</protein>
<reference evidence="3" key="2">
    <citation type="submission" date="2013-10" db="EMBL/GenBank/DDBJ databases">
        <authorList>
            <person name="Aslett M."/>
        </authorList>
    </citation>
    <scope>NUCLEOTIDE SEQUENCE [LARGE SCALE GENOMIC DNA]</scope>
    <source>
        <strain evidence="3">Houghton</strain>
    </source>
</reference>
<name>U6GAV2_9EIME</name>
<feature type="region of interest" description="Disordered" evidence="1">
    <location>
        <begin position="598"/>
        <end position="647"/>
    </location>
</feature>
<keyword evidence="2" id="KW-1133">Transmembrane helix</keyword>
<evidence type="ECO:0000256" key="1">
    <source>
        <dbReference type="SAM" id="MobiDB-lite"/>
    </source>
</evidence>
<keyword evidence="4" id="KW-1185">Reference proteome</keyword>
<dbReference type="VEuPathDB" id="ToxoDB:EPH_0007050"/>
<reference evidence="3" key="1">
    <citation type="submission" date="2013-10" db="EMBL/GenBank/DDBJ databases">
        <title>Genomic analysis of the causative agents of coccidiosis in chickens.</title>
        <authorList>
            <person name="Reid A.J."/>
            <person name="Blake D."/>
            <person name="Billington K."/>
            <person name="Browne H."/>
            <person name="Dunn M."/>
            <person name="Hung S."/>
            <person name="Kawahara F."/>
            <person name="Miranda-Saavedra D."/>
            <person name="Mourier T."/>
            <person name="Nagra H."/>
            <person name="Otto T.D."/>
            <person name="Rawlings N."/>
            <person name="Sanchez A."/>
            <person name="Sanders M."/>
            <person name="Subramaniam C."/>
            <person name="Tay Y."/>
            <person name="Dear P."/>
            <person name="Doerig C."/>
            <person name="Gruber A."/>
            <person name="Parkinson J."/>
            <person name="Shirley M."/>
            <person name="Wan K.L."/>
            <person name="Berriman M."/>
            <person name="Tomley F."/>
            <person name="Pain A."/>
        </authorList>
    </citation>
    <scope>NUCLEOTIDE SEQUENCE [LARGE SCALE GENOMIC DNA]</scope>
    <source>
        <strain evidence="3">Houghton</strain>
    </source>
</reference>
<feature type="transmembrane region" description="Helical" evidence="2">
    <location>
        <begin position="68"/>
        <end position="88"/>
    </location>
</feature>
<feature type="region of interest" description="Disordered" evidence="1">
    <location>
        <begin position="394"/>
        <end position="433"/>
    </location>
</feature>
<evidence type="ECO:0000256" key="2">
    <source>
        <dbReference type="SAM" id="Phobius"/>
    </source>
</evidence>
<dbReference type="Proteomes" id="UP000018201">
    <property type="component" value="Unassembled WGS sequence"/>
</dbReference>
<dbReference type="OrthoDB" id="348458at2759"/>
<keyword evidence="2" id="KW-0812">Transmembrane</keyword>
<evidence type="ECO:0000313" key="4">
    <source>
        <dbReference type="Proteomes" id="UP000018201"/>
    </source>
</evidence>
<dbReference type="AlphaFoldDB" id="U6GAV2"/>
<dbReference type="EMBL" id="HG691351">
    <property type="protein sequence ID" value="CDI76463.1"/>
    <property type="molecule type" value="Genomic_DNA"/>
</dbReference>
<sequence length="795" mass="85241">MQSTGKSAAPDPPMHAQLSSQGADIATLNFANDRYLWASEAAMQPIRGHCDNCRLLSRLKRNRGNRRFQLHPVILPVLVAAATTYLLLRCAWHLGASKKHNGLLRSVAAVGEEGEGCEEPCVQGFQGEPTVAAVEGEVLEEERVLERTRHYTLDLVQVVLESRSVLLRLPPLVSAKVLTNLLRLCIMELSALCSLLEPRERQTVEHAVEELASEVTFLRGYLTRKRASRAKVRHINRMLAFLRELPGIEFTGAFMTPVERLSKFVELTTLQQIALTQVQGVIQCLAGSCQQEAEACFDEVAELQVDALCKTTETRRNQVFQDTLLSKWLRDKHSKDKRYGLASPLQLQEIITAPPKPHKELLTELLSTPWGLWQQQSSRRGLGQGDVHADVQVEPETVPSPPKGLSTSEAFRRSGEDAGVGASVDQRPETSGTSNIPALAVSLSLAGDVADSAVVASRGAAYSIGLTPLYSPSASLQVDGSPATTWMFGSHRSAKAFTSSEASSIMGMPLLLTSFEGARPLALSRWPLTSFYAKMSATVKASRLAITAERFRPSQSPAPRLSDQLAAHETPFSPASAEVEKTSKGDWAVEAVEDSLACQTQTPPGKGPQPWRGGSTVAPAEWGSGGQATEPTKQGLLDPHALGSPRSQLTLSLPGQSSGGLFVTQPSAEPSASGPGLVGMPDLSSIWRFDGSISDQAALQRLPSGFSTPAPSTAASAGWRLPGMDFGYFVKHPEEQGIPWIPFKGVAVGEPEGGINEQEAGPAAHVAAVLFDPTSADFSKSLLSLKAPNGGADGK</sequence>
<feature type="compositionally biased region" description="Low complexity" evidence="1">
    <location>
        <begin position="599"/>
        <end position="610"/>
    </location>
</feature>
<evidence type="ECO:0008006" key="5">
    <source>
        <dbReference type="Google" id="ProtNLM"/>
    </source>
</evidence>